<keyword evidence="4" id="KW-1185">Reference proteome</keyword>
<sequence>MSKHTNFQGLSGISNMLSQRQQKKMEETLINKMDEVVEECRRHVLNLYQKGKELAGAALENEMVVFLAERHGELGLNDRIQIARSIKNELDGYGPLQDLFDNKTVTDIVVAGPDKIVYEQDGILRTANAKFRSETHLRLFVERLCYLGRSKVDESRPSVTLTLPEGHRVAVAIPPLTECTNIAARKFVYIGPITGLVPDTFSKEAAAFSQYAARGRLNIVFCGPMGTGKTTMIAVLGYEFDPLELPVLVEEVRECPLTHPYLRNYVSRPPNLEGKGEIAFDYILKHALQSRATRILVAEVRDGAIFYMLRGFATGQCGMGTMHAESPEHAVRVQIPMMLGQAKEAVGMDQNSRNMIIGSAVDIIVQLAKVYDPATNSERRVCTHISEVQFSKGEPVEVKDIFVRRGGELAPTGYKPVRAIEKMARNKVRVPLEIFSKGVI</sequence>
<dbReference type="PANTHER" id="PTHR30486:SF6">
    <property type="entry name" value="TYPE IV PILUS RETRACTATION ATPASE PILT"/>
    <property type="match status" value="1"/>
</dbReference>
<evidence type="ECO:0000256" key="1">
    <source>
        <dbReference type="ARBA" id="ARBA00006611"/>
    </source>
</evidence>
<dbReference type="OrthoDB" id="9810761at2"/>
<name>A0A2L2XH54_9FIRM</name>
<dbReference type="SUPFAM" id="SSF52540">
    <property type="entry name" value="P-loop containing nucleoside triphosphate hydrolases"/>
    <property type="match status" value="1"/>
</dbReference>
<dbReference type="RefSeq" id="WP_104373538.1">
    <property type="nucleotide sequence ID" value="NZ_BFAV01000172.1"/>
</dbReference>
<dbReference type="GO" id="GO:0016887">
    <property type="term" value="F:ATP hydrolysis activity"/>
    <property type="evidence" value="ECO:0007669"/>
    <property type="project" value="InterPro"/>
</dbReference>
<evidence type="ECO:0000259" key="2">
    <source>
        <dbReference type="Pfam" id="PF00437"/>
    </source>
</evidence>
<accession>A0A2L2XH54</accession>
<dbReference type="InterPro" id="IPR001482">
    <property type="entry name" value="T2SS/T4SS_dom"/>
</dbReference>
<dbReference type="Gene3D" id="3.40.50.300">
    <property type="entry name" value="P-loop containing nucleotide triphosphate hydrolases"/>
    <property type="match status" value="1"/>
</dbReference>
<dbReference type="Proteomes" id="UP000239549">
    <property type="component" value="Unassembled WGS sequence"/>
</dbReference>
<feature type="domain" description="Bacterial type II secretion system protein E" evidence="2">
    <location>
        <begin position="91"/>
        <end position="377"/>
    </location>
</feature>
<comment type="caution">
    <text evidence="3">The sequence shown here is derived from an EMBL/GenBank/DDBJ whole genome shotgun (WGS) entry which is preliminary data.</text>
</comment>
<proteinExistence type="inferred from homology"/>
<keyword evidence="3" id="KW-0378">Hydrolase</keyword>
<dbReference type="PANTHER" id="PTHR30486">
    <property type="entry name" value="TWITCHING MOTILITY PROTEIN PILT"/>
    <property type="match status" value="1"/>
</dbReference>
<dbReference type="InterPro" id="IPR027417">
    <property type="entry name" value="P-loop_NTPase"/>
</dbReference>
<organism evidence="3 4">
    <name type="scientific">Desulfocucumis palustris</name>
    <dbReference type="NCBI Taxonomy" id="1898651"/>
    <lineage>
        <taxon>Bacteria</taxon>
        <taxon>Bacillati</taxon>
        <taxon>Bacillota</taxon>
        <taxon>Clostridia</taxon>
        <taxon>Eubacteriales</taxon>
        <taxon>Desulfocucumaceae</taxon>
        <taxon>Desulfocucumis</taxon>
    </lineage>
</organism>
<evidence type="ECO:0000313" key="4">
    <source>
        <dbReference type="Proteomes" id="UP000239549"/>
    </source>
</evidence>
<dbReference type="Pfam" id="PF00437">
    <property type="entry name" value="T2SSE"/>
    <property type="match status" value="1"/>
</dbReference>
<dbReference type="InterPro" id="IPR050921">
    <property type="entry name" value="T4SS_GSP_E_ATPase"/>
</dbReference>
<dbReference type="Gene3D" id="3.30.450.380">
    <property type="match status" value="1"/>
</dbReference>
<comment type="similarity">
    <text evidence="1">Belongs to the GSP E family.</text>
</comment>
<dbReference type="EMBL" id="BFAV01000172">
    <property type="protein sequence ID" value="GBF35462.1"/>
    <property type="molecule type" value="Genomic_DNA"/>
</dbReference>
<reference evidence="4" key="1">
    <citation type="submission" date="2018-02" db="EMBL/GenBank/DDBJ databases">
        <title>Genome sequence of Desulfocucumis palustris strain NAW-5.</title>
        <authorList>
            <person name="Watanabe M."/>
            <person name="Kojima H."/>
            <person name="Fukui M."/>
        </authorList>
    </citation>
    <scope>NUCLEOTIDE SEQUENCE [LARGE SCALE GENOMIC DNA]</scope>
    <source>
        <strain evidence="4">NAW-5</strain>
    </source>
</reference>
<protein>
    <submittedName>
        <fullName evidence="3">Type II/IV secretion system ATP hydrolase TadA/V irB11/CpaF</fullName>
    </submittedName>
</protein>
<evidence type="ECO:0000313" key="3">
    <source>
        <dbReference type="EMBL" id="GBF35462.1"/>
    </source>
</evidence>
<gene>
    <name evidence="3" type="ORF">DCCM_4591</name>
</gene>
<dbReference type="AlphaFoldDB" id="A0A2L2XH54"/>